<dbReference type="GO" id="GO:0000978">
    <property type="term" value="F:RNA polymerase II cis-regulatory region sequence-specific DNA binding"/>
    <property type="evidence" value="ECO:0007669"/>
    <property type="project" value="TreeGrafter"/>
</dbReference>
<comment type="similarity">
    <text evidence="2">Belongs to the paired homeobox family. Bicoid subfamily.</text>
</comment>
<dbReference type="GO" id="GO:0005634">
    <property type="term" value="C:nucleus"/>
    <property type="evidence" value="ECO:0007669"/>
    <property type="project" value="UniProtKB-SubCell"/>
</dbReference>
<proteinExistence type="inferred from homology"/>
<dbReference type="AlphaFoldDB" id="A0AAW2APW0"/>
<dbReference type="InterPro" id="IPR017970">
    <property type="entry name" value="Homeobox_CS"/>
</dbReference>
<sequence length="184" mass="21408">MDGSKKRLAFTIDSILSAGFENGDRSLENPRASAPGACEEKPTPEYAVSRDESMNQMETRSHCCFCSHCGEILHTAAIWGSRMFPETCSAADAHGRESFGHVQRRVRRHRTIFTEEQLDALEDLFRQNQYPDINTREQLAQQTHLREERVEVWFKNRRAKWRRQKRLPFSLRGADDWKTVLHSD</sequence>
<feature type="region of interest" description="Disordered" evidence="8">
    <location>
        <begin position="23"/>
        <end position="44"/>
    </location>
</feature>
<name>A0AAW2APW0_CULAL</name>
<keyword evidence="11" id="KW-1185">Reference proteome</keyword>
<reference evidence="10 11" key="1">
    <citation type="submission" date="2024-05" db="EMBL/GenBank/DDBJ databases">
        <title>A high-quality chromosomal-level genome assembly of Topmouth culter (Culter alburnus).</title>
        <authorList>
            <person name="Zhao H."/>
        </authorList>
    </citation>
    <scope>NUCLEOTIDE SEQUENCE [LARGE SCALE GENOMIC DNA]</scope>
    <source>
        <strain evidence="10">CATC2023</strain>
        <tissue evidence="10">Muscle</tissue>
    </source>
</reference>
<evidence type="ECO:0000313" key="10">
    <source>
        <dbReference type="EMBL" id="KAK9975452.1"/>
    </source>
</evidence>
<keyword evidence="3 6" id="KW-0238">DNA-binding</keyword>
<comment type="subcellular location">
    <subcellularLocation>
        <location evidence="1 6 7">Nucleus</location>
    </subcellularLocation>
</comment>
<dbReference type="EMBL" id="JAWDJR010000005">
    <property type="protein sequence ID" value="KAK9975452.1"/>
    <property type="molecule type" value="Genomic_DNA"/>
</dbReference>
<dbReference type="Gene3D" id="1.10.10.60">
    <property type="entry name" value="Homeodomain-like"/>
    <property type="match status" value="1"/>
</dbReference>
<dbReference type="InterPro" id="IPR001356">
    <property type="entry name" value="HD"/>
</dbReference>
<dbReference type="PROSITE" id="PS00027">
    <property type="entry name" value="HOMEOBOX_1"/>
    <property type="match status" value="1"/>
</dbReference>
<dbReference type="SUPFAM" id="SSF46689">
    <property type="entry name" value="Homeodomain-like"/>
    <property type="match status" value="1"/>
</dbReference>
<evidence type="ECO:0000259" key="9">
    <source>
        <dbReference type="PROSITE" id="PS50071"/>
    </source>
</evidence>
<organism evidence="10 11">
    <name type="scientific">Culter alburnus</name>
    <name type="common">Topmouth culter</name>
    <dbReference type="NCBI Taxonomy" id="194366"/>
    <lineage>
        <taxon>Eukaryota</taxon>
        <taxon>Metazoa</taxon>
        <taxon>Chordata</taxon>
        <taxon>Craniata</taxon>
        <taxon>Vertebrata</taxon>
        <taxon>Euteleostomi</taxon>
        <taxon>Actinopterygii</taxon>
        <taxon>Neopterygii</taxon>
        <taxon>Teleostei</taxon>
        <taxon>Ostariophysi</taxon>
        <taxon>Cypriniformes</taxon>
        <taxon>Xenocyprididae</taxon>
        <taxon>Xenocypridinae</taxon>
        <taxon>Culter</taxon>
    </lineage>
</organism>
<feature type="domain" description="Homeobox" evidence="9">
    <location>
        <begin position="104"/>
        <end position="164"/>
    </location>
</feature>
<evidence type="ECO:0000256" key="1">
    <source>
        <dbReference type="ARBA" id="ARBA00004123"/>
    </source>
</evidence>
<dbReference type="Proteomes" id="UP001479290">
    <property type="component" value="Unassembled WGS sequence"/>
</dbReference>
<dbReference type="PANTHER" id="PTHR46643:SF1">
    <property type="entry name" value="HOMEOBOX PROTEIN GOOSECOID-2"/>
    <property type="match status" value="1"/>
</dbReference>
<gene>
    <name evidence="10" type="ORF">ABG768_023492</name>
</gene>
<protein>
    <recommendedName>
        <fullName evidence="9">Homeobox domain-containing protein</fullName>
    </recommendedName>
</protein>
<dbReference type="PROSITE" id="PS50071">
    <property type="entry name" value="HOMEOBOX_2"/>
    <property type="match status" value="1"/>
</dbReference>
<evidence type="ECO:0000256" key="4">
    <source>
        <dbReference type="ARBA" id="ARBA00023155"/>
    </source>
</evidence>
<feature type="DNA-binding region" description="Homeobox" evidence="6">
    <location>
        <begin position="106"/>
        <end position="165"/>
    </location>
</feature>
<dbReference type="PANTHER" id="PTHR46643">
    <property type="entry name" value="HOMEOBOX PROTEIN GOOSECOID-RELATED"/>
    <property type="match status" value="1"/>
</dbReference>
<evidence type="ECO:0000256" key="3">
    <source>
        <dbReference type="ARBA" id="ARBA00023125"/>
    </source>
</evidence>
<dbReference type="InterPro" id="IPR051440">
    <property type="entry name" value="Goosecoid-like_HB"/>
</dbReference>
<dbReference type="CDD" id="cd00086">
    <property type="entry name" value="homeodomain"/>
    <property type="match status" value="1"/>
</dbReference>
<dbReference type="Pfam" id="PF00046">
    <property type="entry name" value="Homeodomain"/>
    <property type="match status" value="1"/>
</dbReference>
<evidence type="ECO:0000256" key="7">
    <source>
        <dbReference type="RuleBase" id="RU000682"/>
    </source>
</evidence>
<dbReference type="InterPro" id="IPR009057">
    <property type="entry name" value="Homeodomain-like_sf"/>
</dbReference>
<evidence type="ECO:0000256" key="8">
    <source>
        <dbReference type="SAM" id="MobiDB-lite"/>
    </source>
</evidence>
<dbReference type="SMART" id="SM00389">
    <property type="entry name" value="HOX"/>
    <property type="match status" value="1"/>
</dbReference>
<dbReference type="GO" id="GO:0000981">
    <property type="term" value="F:DNA-binding transcription factor activity, RNA polymerase II-specific"/>
    <property type="evidence" value="ECO:0007669"/>
    <property type="project" value="InterPro"/>
</dbReference>
<accession>A0AAW2APW0</accession>
<keyword evidence="4 6" id="KW-0371">Homeobox</keyword>
<evidence type="ECO:0000313" key="11">
    <source>
        <dbReference type="Proteomes" id="UP001479290"/>
    </source>
</evidence>
<keyword evidence="5 6" id="KW-0539">Nucleus</keyword>
<evidence type="ECO:0000256" key="5">
    <source>
        <dbReference type="ARBA" id="ARBA00023242"/>
    </source>
</evidence>
<evidence type="ECO:0000256" key="6">
    <source>
        <dbReference type="PROSITE-ProRule" id="PRU00108"/>
    </source>
</evidence>
<evidence type="ECO:0000256" key="2">
    <source>
        <dbReference type="ARBA" id="ARBA00006503"/>
    </source>
</evidence>
<comment type="caution">
    <text evidence="10">The sequence shown here is derived from an EMBL/GenBank/DDBJ whole genome shotgun (WGS) entry which is preliminary data.</text>
</comment>